<evidence type="ECO:0000313" key="2">
    <source>
        <dbReference type="EMBL" id="KDO32526.1"/>
    </source>
</evidence>
<dbReference type="Proteomes" id="UP000030745">
    <property type="component" value="Unassembled WGS sequence"/>
</dbReference>
<dbReference type="KEGG" id="spar:SPRG_03003"/>
<sequence length="116" mass="13055">MELLVYRLVLARVLRVEAGSVQYIDKCPGATTQSVHIQTCKGKKLPLYACTARQNLNELFEFKDVYIKCMSNGQCLDGFRDGAKLGLHTYGRIKHSMHTNKCLDVDPTDSTLEAEM</sequence>
<dbReference type="GeneID" id="24125537"/>
<evidence type="ECO:0000256" key="1">
    <source>
        <dbReference type="SAM" id="SignalP"/>
    </source>
</evidence>
<keyword evidence="3" id="KW-1185">Reference proteome</keyword>
<name>A0A067D162_SAPPC</name>
<dbReference type="InterPro" id="IPR035992">
    <property type="entry name" value="Ricin_B-like_lectins"/>
</dbReference>
<reference evidence="2 3" key="1">
    <citation type="journal article" date="2013" name="PLoS Genet.">
        <title>Distinctive expansion of potential virulence genes in the genome of the oomycete fish pathogen Saprolegnia parasitica.</title>
        <authorList>
            <person name="Jiang R.H."/>
            <person name="de Bruijn I."/>
            <person name="Haas B.J."/>
            <person name="Belmonte R."/>
            <person name="Lobach L."/>
            <person name="Christie J."/>
            <person name="van den Ackerveken G."/>
            <person name="Bottin A."/>
            <person name="Bulone V."/>
            <person name="Diaz-Moreno S.M."/>
            <person name="Dumas B."/>
            <person name="Fan L."/>
            <person name="Gaulin E."/>
            <person name="Govers F."/>
            <person name="Grenville-Briggs L.J."/>
            <person name="Horner N.R."/>
            <person name="Levin J.Z."/>
            <person name="Mammella M."/>
            <person name="Meijer H.J."/>
            <person name="Morris P."/>
            <person name="Nusbaum C."/>
            <person name="Oome S."/>
            <person name="Phillips A.J."/>
            <person name="van Rooyen D."/>
            <person name="Rzeszutek E."/>
            <person name="Saraiva M."/>
            <person name="Secombes C.J."/>
            <person name="Seidl M.F."/>
            <person name="Snel B."/>
            <person name="Stassen J.H."/>
            <person name="Sykes S."/>
            <person name="Tripathy S."/>
            <person name="van den Berg H."/>
            <person name="Vega-Arreguin J.C."/>
            <person name="Wawra S."/>
            <person name="Young S.K."/>
            <person name="Zeng Q."/>
            <person name="Dieguez-Uribeondo J."/>
            <person name="Russ C."/>
            <person name="Tyler B.M."/>
            <person name="van West P."/>
        </authorList>
    </citation>
    <scope>NUCLEOTIDE SEQUENCE [LARGE SCALE GENOMIC DNA]</scope>
    <source>
        <strain evidence="2 3">CBS 223.65</strain>
    </source>
</reference>
<proteinExistence type="predicted"/>
<evidence type="ECO:0000313" key="3">
    <source>
        <dbReference type="Proteomes" id="UP000030745"/>
    </source>
</evidence>
<gene>
    <name evidence="2" type="ORF">SPRG_03003</name>
</gene>
<dbReference type="SUPFAM" id="SSF50370">
    <property type="entry name" value="Ricin B-like lectins"/>
    <property type="match status" value="1"/>
</dbReference>
<feature type="signal peptide" evidence="1">
    <location>
        <begin position="1"/>
        <end position="18"/>
    </location>
</feature>
<dbReference type="RefSeq" id="XP_012196975.1">
    <property type="nucleotide sequence ID" value="XM_012341585.1"/>
</dbReference>
<accession>A0A067D162</accession>
<dbReference type="CDD" id="cd00161">
    <property type="entry name" value="beta-trefoil_Ricin-like"/>
    <property type="match status" value="1"/>
</dbReference>
<dbReference type="VEuPathDB" id="FungiDB:SPRG_03003"/>
<keyword evidence="1" id="KW-0732">Signal</keyword>
<dbReference type="EMBL" id="KK583195">
    <property type="protein sequence ID" value="KDO32526.1"/>
    <property type="molecule type" value="Genomic_DNA"/>
</dbReference>
<evidence type="ECO:0008006" key="4">
    <source>
        <dbReference type="Google" id="ProtNLM"/>
    </source>
</evidence>
<protein>
    <recommendedName>
        <fullName evidence="4">SUEL-type lectin domain-containing protein</fullName>
    </recommendedName>
</protein>
<feature type="chain" id="PRO_5001635121" description="SUEL-type lectin domain-containing protein" evidence="1">
    <location>
        <begin position="19"/>
        <end position="116"/>
    </location>
</feature>
<organism evidence="2 3">
    <name type="scientific">Saprolegnia parasitica (strain CBS 223.65)</name>
    <dbReference type="NCBI Taxonomy" id="695850"/>
    <lineage>
        <taxon>Eukaryota</taxon>
        <taxon>Sar</taxon>
        <taxon>Stramenopiles</taxon>
        <taxon>Oomycota</taxon>
        <taxon>Saprolegniomycetes</taxon>
        <taxon>Saprolegniales</taxon>
        <taxon>Saprolegniaceae</taxon>
        <taxon>Saprolegnia</taxon>
    </lineage>
</organism>
<dbReference type="AlphaFoldDB" id="A0A067D162"/>